<protein>
    <submittedName>
        <fullName evidence="1">Uncharacterized protein</fullName>
    </submittedName>
</protein>
<evidence type="ECO:0000313" key="2">
    <source>
        <dbReference type="Proteomes" id="UP000606921"/>
    </source>
</evidence>
<sequence length="108" mass="12233">MSSTTDFVAELVRAANEVEKLQMIEKARLLDRAVTTIRDLRETVGIPNSDTAADRILNFQETQLLLIHGQATDAQVKMSLLEGAGMIRDLRIVLDTRMEIRINPDQRR</sequence>
<dbReference type="Proteomes" id="UP000606921">
    <property type="component" value="Unassembled WGS sequence"/>
</dbReference>
<accession>A0ABM8PL21</accession>
<evidence type="ECO:0000313" key="1">
    <source>
        <dbReference type="EMBL" id="CAD7035844.1"/>
    </source>
</evidence>
<reference evidence="1 2" key="1">
    <citation type="submission" date="2020-11" db="EMBL/GenBank/DDBJ databases">
        <authorList>
            <person name="Lassalle F."/>
        </authorList>
    </citation>
    <scope>NUCLEOTIDE SEQUENCE [LARGE SCALE GENOMIC DNA]</scope>
    <source>
        <strain evidence="1 2">JC140</strain>
    </source>
</reference>
<proteinExistence type="predicted"/>
<organism evidence="1 2">
    <name type="scientific">Pseudorhizobium endolithicum</name>
    <dbReference type="NCBI Taxonomy" id="1191678"/>
    <lineage>
        <taxon>Bacteria</taxon>
        <taxon>Pseudomonadati</taxon>
        <taxon>Pseudomonadota</taxon>
        <taxon>Alphaproteobacteria</taxon>
        <taxon>Hyphomicrobiales</taxon>
        <taxon>Rhizobiaceae</taxon>
        <taxon>Rhizobium/Agrobacterium group</taxon>
        <taxon>Pseudorhizobium</taxon>
    </lineage>
</organism>
<dbReference type="EMBL" id="CABFWF030000011">
    <property type="protein sequence ID" value="CAD7035844.1"/>
    <property type="molecule type" value="Genomic_DNA"/>
</dbReference>
<dbReference type="RefSeq" id="WP_142523370.1">
    <property type="nucleotide sequence ID" value="NZ_CABFWF030000011.1"/>
</dbReference>
<gene>
    <name evidence="1" type="ORF">REJC140_03459</name>
</gene>
<keyword evidence="2" id="KW-1185">Reference proteome</keyword>
<comment type="caution">
    <text evidence="1">The sequence shown here is derived from an EMBL/GenBank/DDBJ whole genome shotgun (WGS) entry which is preliminary data.</text>
</comment>
<name>A0ABM8PL21_9HYPH</name>